<evidence type="ECO:0000256" key="1">
    <source>
        <dbReference type="ARBA" id="ARBA00004236"/>
    </source>
</evidence>
<keyword evidence="7 9" id="KW-0807">Transducer</keyword>
<evidence type="ECO:0000259" key="11">
    <source>
        <dbReference type="PROSITE" id="PS50111"/>
    </source>
</evidence>
<keyword evidence="5" id="KW-1133">Transmembrane helix</keyword>
<protein>
    <submittedName>
        <fullName evidence="12">Chemotaxis sensory transducer</fullName>
    </submittedName>
</protein>
<dbReference type="Proteomes" id="UP000271097">
    <property type="component" value="Unassembled WGS sequence"/>
</dbReference>
<dbReference type="Pfam" id="PF00015">
    <property type="entry name" value="MCPsignal"/>
    <property type="match status" value="1"/>
</dbReference>
<dbReference type="PANTHER" id="PTHR32089:SF114">
    <property type="entry name" value="METHYL-ACCEPTING CHEMOTAXIS PROTEIN MCPB"/>
    <property type="match status" value="1"/>
</dbReference>
<keyword evidence="2" id="KW-1003">Cell membrane</keyword>
<dbReference type="GO" id="GO:0007165">
    <property type="term" value="P:signal transduction"/>
    <property type="evidence" value="ECO:0007669"/>
    <property type="project" value="UniProtKB-KW"/>
</dbReference>
<evidence type="ECO:0000256" key="6">
    <source>
        <dbReference type="ARBA" id="ARBA00023136"/>
    </source>
</evidence>
<evidence type="ECO:0000256" key="8">
    <source>
        <dbReference type="ARBA" id="ARBA00029447"/>
    </source>
</evidence>
<feature type="region of interest" description="Disordered" evidence="10">
    <location>
        <begin position="89"/>
        <end position="112"/>
    </location>
</feature>
<comment type="caution">
    <text evidence="12">The sequence shown here is derived from an EMBL/GenBank/DDBJ whole genome shotgun (WGS) entry which is preliminary data.</text>
</comment>
<evidence type="ECO:0000256" key="5">
    <source>
        <dbReference type="ARBA" id="ARBA00022989"/>
    </source>
</evidence>
<evidence type="ECO:0000313" key="12">
    <source>
        <dbReference type="EMBL" id="RMR20594.1"/>
    </source>
</evidence>
<evidence type="ECO:0000256" key="2">
    <source>
        <dbReference type="ARBA" id="ARBA00022475"/>
    </source>
</evidence>
<evidence type="ECO:0000256" key="9">
    <source>
        <dbReference type="PROSITE-ProRule" id="PRU00284"/>
    </source>
</evidence>
<dbReference type="Gene3D" id="1.10.287.950">
    <property type="entry name" value="Methyl-accepting chemotaxis protein"/>
    <property type="match status" value="1"/>
</dbReference>
<evidence type="ECO:0000256" key="7">
    <source>
        <dbReference type="ARBA" id="ARBA00023224"/>
    </source>
</evidence>
<feature type="domain" description="Methyl-accepting transducer" evidence="11">
    <location>
        <begin position="1"/>
        <end position="112"/>
    </location>
</feature>
<dbReference type="SUPFAM" id="SSF58104">
    <property type="entry name" value="Methyl-accepting chemotaxis protein (MCP) signaling domain"/>
    <property type="match status" value="1"/>
</dbReference>
<proteinExistence type="inferred from homology"/>
<organism evidence="12 13">
    <name type="scientific">Pseudomonas amygdali pv. ulmi</name>
    <dbReference type="NCBI Taxonomy" id="251720"/>
    <lineage>
        <taxon>Bacteria</taxon>
        <taxon>Pseudomonadati</taxon>
        <taxon>Pseudomonadota</taxon>
        <taxon>Gammaproteobacteria</taxon>
        <taxon>Pseudomonadales</taxon>
        <taxon>Pseudomonadaceae</taxon>
        <taxon>Pseudomonas</taxon>
        <taxon>Pseudomonas amygdali</taxon>
    </lineage>
</organism>
<dbReference type="GO" id="GO:0004888">
    <property type="term" value="F:transmembrane signaling receptor activity"/>
    <property type="evidence" value="ECO:0007669"/>
    <property type="project" value="InterPro"/>
</dbReference>
<gene>
    <name evidence="12" type="ORF">ALP90_03115</name>
</gene>
<evidence type="ECO:0000256" key="3">
    <source>
        <dbReference type="ARBA" id="ARBA00022481"/>
    </source>
</evidence>
<dbReference type="GO" id="GO:0006935">
    <property type="term" value="P:chemotaxis"/>
    <property type="evidence" value="ECO:0007669"/>
    <property type="project" value="InterPro"/>
</dbReference>
<comment type="subcellular location">
    <subcellularLocation>
        <location evidence="1">Cell membrane</location>
    </subcellularLocation>
</comment>
<dbReference type="GO" id="GO:0005886">
    <property type="term" value="C:plasma membrane"/>
    <property type="evidence" value="ECO:0007669"/>
    <property type="project" value="UniProtKB-SubCell"/>
</dbReference>
<dbReference type="InterPro" id="IPR004090">
    <property type="entry name" value="Chemotax_Me-accpt_rcpt"/>
</dbReference>
<keyword evidence="6" id="KW-0472">Membrane</keyword>
<keyword evidence="4" id="KW-0812">Transmembrane</keyword>
<keyword evidence="3" id="KW-0488">Methylation</keyword>
<evidence type="ECO:0000256" key="4">
    <source>
        <dbReference type="ARBA" id="ARBA00022692"/>
    </source>
</evidence>
<dbReference type="PANTHER" id="PTHR32089">
    <property type="entry name" value="METHYL-ACCEPTING CHEMOTAXIS PROTEIN MCPB"/>
    <property type="match status" value="1"/>
</dbReference>
<evidence type="ECO:0000313" key="13">
    <source>
        <dbReference type="Proteomes" id="UP000271097"/>
    </source>
</evidence>
<comment type="similarity">
    <text evidence="8">Belongs to the methyl-accepting chemotaxis (MCP) protein family.</text>
</comment>
<dbReference type="PROSITE" id="PS50111">
    <property type="entry name" value="CHEMOTAXIS_TRANSDUC_2"/>
    <property type="match status" value="1"/>
</dbReference>
<dbReference type="InterPro" id="IPR004089">
    <property type="entry name" value="MCPsignal_dom"/>
</dbReference>
<sequence>MIQQIAGQTNLLALNAAIEAARAGEMGRGFAVVADEVRQLAQKTTQNANDIGTDIERLAEEIRKVAQHIEEQSLEVGTLTSLLAELEGSSDMTAGTSQRTRQLADTLRGLTQ</sequence>
<name>A0A3M4T0A7_PSEA0</name>
<dbReference type="EMBL" id="RBRS01000140">
    <property type="protein sequence ID" value="RMR20594.1"/>
    <property type="molecule type" value="Genomic_DNA"/>
</dbReference>
<feature type="compositionally biased region" description="Polar residues" evidence="10">
    <location>
        <begin position="90"/>
        <end position="112"/>
    </location>
</feature>
<dbReference type="PRINTS" id="PR00260">
    <property type="entry name" value="CHEMTRNSDUCR"/>
</dbReference>
<reference evidence="12 13" key="1">
    <citation type="submission" date="2018-08" db="EMBL/GenBank/DDBJ databases">
        <title>Recombination of ecologically and evolutionarily significant loci maintains genetic cohesion in the Pseudomonas syringae species complex.</title>
        <authorList>
            <person name="Dillon M."/>
            <person name="Thakur S."/>
            <person name="Almeida R.N.D."/>
            <person name="Weir B.S."/>
            <person name="Guttman D.S."/>
        </authorList>
    </citation>
    <scope>NUCLEOTIDE SEQUENCE [LARGE SCALE GENOMIC DNA]</scope>
    <source>
        <strain evidence="12 13">ICMP 5931</strain>
    </source>
</reference>
<evidence type="ECO:0000256" key="10">
    <source>
        <dbReference type="SAM" id="MobiDB-lite"/>
    </source>
</evidence>
<accession>A0A3M4T0A7</accession>
<dbReference type="AlphaFoldDB" id="A0A3M4T0A7"/>